<proteinExistence type="predicted"/>
<dbReference type="AlphaFoldDB" id="A0A449EDL1"/>
<evidence type="ECO:0000313" key="2">
    <source>
        <dbReference type="EMBL" id="VTQ64662.1"/>
    </source>
</evidence>
<dbReference type="Pfam" id="PF02698">
    <property type="entry name" value="DUF218"/>
    <property type="match status" value="1"/>
</dbReference>
<feature type="domain" description="DUF218" evidence="1">
    <location>
        <begin position="32"/>
        <end position="182"/>
    </location>
</feature>
<dbReference type="InterPro" id="IPR003848">
    <property type="entry name" value="DUF218"/>
</dbReference>
<name>A0A449EDL1_ENTHR</name>
<dbReference type="Proteomes" id="UP000352698">
    <property type="component" value="Unassembled WGS sequence"/>
</dbReference>
<comment type="caution">
    <text evidence="2">The sequence shown here is derived from an EMBL/GenBank/DDBJ whole genome shotgun (WGS) entry which is preliminary data.</text>
</comment>
<dbReference type="EMBL" id="CABEEP010000001">
    <property type="protein sequence ID" value="VTQ64662.1"/>
    <property type="molecule type" value="Genomic_DNA"/>
</dbReference>
<gene>
    <name evidence="2" type="primary">ydcF</name>
    <name evidence="2" type="ORF">NCTC12204_01556</name>
</gene>
<accession>A0A449EDL1</accession>
<dbReference type="GO" id="GO:0005886">
    <property type="term" value="C:plasma membrane"/>
    <property type="evidence" value="ECO:0007669"/>
    <property type="project" value="TreeGrafter"/>
</dbReference>
<evidence type="ECO:0000259" key="1">
    <source>
        <dbReference type="Pfam" id="PF02698"/>
    </source>
</evidence>
<evidence type="ECO:0000313" key="3">
    <source>
        <dbReference type="Proteomes" id="UP000352698"/>
    </source>
</evidence>
<organism evidence="2 3">
    <name type="scientific">Enterococcus hirae</name>
    <dbReference type="NCBI Taxonomy" id="1354"/>
    <lineage>
        <taxon>Bacteria</taxon>
        <taxon>Bacillati</taxon>
        <taxon>Bacillota</taxon>
        <taxon>Bacilli</taxon>
        <taxon>Lactobacillales</taxon>
        <taxon>Enterococcaceae</taxon>
        <taxon>Enterococcus</taxon>
    </lineage>
</organism>
<reference evidence="2 3" key="1">
    <citation type="submission" date="2019-05" db="EMBL/GenBank/DDBJ databases">
        <authorList>
            <consortium name="Pathogen Informatics"/>
        </authorList>
    </citation>
    <scope>NUCLEOTIDE SEQUENCE [LARGE SCALE GENOMIC DNA]</scope>
    <source>
        <strain evidence="2 3">NCTC12204</strain>
    </source>
</reference>
<dbReference type="RefSeq" id="WP_010737683.1">
    <property type="nucleotide sequence ID" value="NZ_AP027299.1"/>
</dbReference>
<sequence>MTNQGEQLKDWNCLLSFLADASDQRTNDSAPIVILAGNGLPILADKAAELYLQGQVQQIFLVGGIGHATKVLRQNFAKQGVLFEDGLSESEMCFRYLTEKYHIPTERFILETTSTNSGENAQHALTILQKKGALPERIFLMNDPTLQRRTRATFEKVWKGTGVEWCNYVPFVPQLIELAEELHFSQPELNDQWSKDYFYALVLGEMVRLKDDEQGYGPNGKNYMNHVDIPQKVWSAYQRIRSSVSGTFLRS</sequence>
<dbReference type="Gene3D" id="3.40.50.620">
    <property type="entry name" value="HUPs"/>
    <property type="match status" value="1"/>
</dbReference>
<dbReference type="CDD" id="cd06259">
    <property type="entry name" value="YdcF-like"/>
    <property type="match status" value="1"/>
</dbReference>
<dbReference type="InterPro" id="IPR051599">
    <property type="entry name" value="Cell_Envelope_Assoc"/>
</dbReference>
<protein>
    <submittedName>
        <fullName evidence="2">DUF218 domain</fullName>
    </submittedName>
</protein>
<dbReference type="PANTHER" id="PTHR30336:SF20">
    <property type="entry name" value="DUF218 DOMAIN-CONTAINING PROTEIN"/>
    <property type="match status" value="1"/>
</dbReference>
<dbReference type="InterPro" id="IPR014729">
    <property type="entry name" value="Rossmann-like_a/b/a_fold"/>
</dbReference>
<dbReference type="PANTHER" id="PTHR30336">
    <property type="entry name" value="INNER MEMBRANE PROTEIN, PROBABLE PERMEASE"/>
    <property type="match status" value="1"/>
</dbReference>
<dbReference type="Gene3D" id="1.10.3620.10">
    <property type="entry name" value="YdcF like domain"/>
    <property type="match status" value="1"/>
</dbReference>